<evidence type="ECO:0000259" key="5">
    <source>
        <dbReference type="PROSITE" id="PS50977"/>
    </source>
</evidence>
<evidence type="ECO:0000256" key="4">
    <source>
        <dbReference type="PROSITE-ProRule" id="PRU00335"/>
    </source>
</evidence>
<dbReference type="Proteomes" id="UP000541810">
    <property type="component" value="Unassembled WGS sequence"/>
</dbReference>
<dbReference type="InterPro" id="IPR009057">
    <property type="entry name" value="Homeodomain-like_sf"/>
</dbReference>
<dbReference type="PRINTS" id="PR00455">
    <property type="entry name" value="HTHTETR"/>
</dbReference>
<dbReference type="RefSeq" id="WP_184677923.1">
    <property type="nucleotide sequence ID" value="NZ_JACHGY010000001.1"/>
</dbReference>
<evidence type="ECO:0000313" key="6">
    <source>
        <dbReference type="EMBL" id="MBB6430405.1"/>
    </source>
</evidence>
<evidence type="ECO:0000256" key="3">
    <source>
        <dbReference type="ARBA" id="ARBA00023163"/>
    </source>
</evidence>
<dbReference type="SUPFAM" id="SSF48498">
    <property type="entry name" value="Tetracyclin repressor-like, C-terminal domain"/>
    <property type="match status" value="1"/>
</dbReference>
<dbReference type="InterPro" id="IPR011075">
    <property type="entry name" value="TetR_C"/>
</dbReference>
<dbReference type="GO" id="GO:0003677">
    <property type="term" value="F:DNA binding"/>
    <property type="evidence" value="ECO:0007669"/>
    <property type="project" value="UniProtKB-UniRule"/>
</dbReference>
<evidence type="ECO:0000256" key="1">
    <source>
        <dbReference type="ARBA" id="ARBA00023015"/>
    </source>
</evidence>
<evidence type="ECO:0000256" key="2">
    <source>
        <dbReference type="ARBA" id="ARBA00023125"/>
    </source>
</evidence>
<dbReference type="AlphaFoldDB" id="A0A7X0H9Q5"/>
<dbReference type="PANTHER" id="PTHR47506:SF1">
    <property type="entry name" value="HTH-TYPE TRANSCRIPTIONAL REGULATOR YJDC"/>
    <property type="match status" value="1"/>
</dbReference>
<comment type="caution">
    <text evidence="6">The sequence shown here is derived from an EMBL/GenBank/DDBJ whole genome shotgun (WGS) entry which is preliminary data.</text>
</comment>
<dbReference type="InterPro" id="IPR036271">
    <property type="entry name" value="Tet_transcr_reg_TetR-rel_C_sf"/>
</dbReference>
<keyword evidence="7" id="KW-1185">Reference proteome</keyword>
<dbReference type="Pfam" id="PF00440">
    <property type="entry name" value="TetR_N"/>
    <property type="match status" value="1"/>
</dbReference>
<proteinExistence type="predicted"/>
<organism evidence="6 7">
    <name type="scientific">Algisphaera agarilytica</name>
    <dbReference type="NCBI Taxonomy" id="1385975"/>
    <lineage>
        <taxon>Bacteria</taxon>
        <taxon>Pseudomonadati</taxon>
        <taxon>Planctomycetota</taxon>
        <taxon>Phycisphaerae</taxon>
        <taxon>Phycisphaerales</taxon>
        <taxon>Phycisphaeraceae</taxon>
        <taxon>Algisphaera</taxon>
    </lineage>
</organism>
<dbReference type="EMBL" id="JACHGY010000001">
    <property type="protein sequence ID" value="MBB6430405.1"/>
    <property type="molecule type" value="Genomic_DNA"/>
</dbReference>
<keyword evidence="3" id="KW-0804">Transcription</keyword>
<gene>
    <name evidence="6" type="ORF">HNQ40_002211</name>
</gene>
<evidence type="ECO:0000313" key="7">
    <source>
        <dbReference type="Proteomes" id="UP000541810"/>
    </source>
</evidence>
<dbReference type="Pfam" id="PF16925">
    <property type="entry name" value="TetR_C_13"/>
    <property type="match status" value="1"/>
</dbReference>
<feature type="domain" description="HTH tetR-type" evidence="5">
    <location>
        <begin position="6"/>
        <end position="66"/>
    </location>
</feature>
<keyword evidence="2 4" id="KW-0238">DNA-binding</keyword>
<name>A0A7X0H9Q5_9BACT</name>
<protein>
    <submittedName>
        <fullName evidence="6">TetR/AcrR family transcriptional repressor of nem operon</fullName>
    </submittedName>
</protein>
<dbReference type="PANTHER" id="PTHR47506">
    <property type="entry name" value="TRANSCRIPTIONAL REGULATORY PROTEIN"/>
    <property type="match status" value="1"/>
</dbReference>
<reference evidence="6 7" key="1">
    <citation type="submission" date="2020-08" db="EMBL/GenBank/DDBJ databases">
        <title>Genomic Encyclopedia of Type Strains, Phase IV (KMG-IV): sequencing the most valuable type-strain genomes for metagenomic binning, comparative biology and taxonomic classification.</title>
        <authorList>
            <person name="Goeker M."/>
        </authorList>
    </citation>
    <scope>NUCLEOTIDE SEQUENCE [LARGE SCALE GENOMIC DNA]</scope>
    <source>
        <strain evidence="6 7">DSM 103725</strain>
    </source>
</reference>
<accession>A0A7X0H9Q5</accession>
<keyword evidence="1" id="KW-0805">Transcription regulation</keyword>
<dbReference type="PROSITE" id="PS50977">
    <property type="entry name" value="HTH_TETR_2"/>
    <property type="match status" value="1"/>
</dbReference>
<dbReference type="SUPFAM" id="SSF46689">
    <property type="entry name" value="Homeodomain-like"/>
    <property type="match status" value="1"/>
</dbReference>
<dbReference type="InterPro" id="IPR001647">
    <property type="entry name" value="HTH_TetR"/>
</dbReference>
<sequence length="197" mass="21603">MTTSPSDTLTRLMDVAQDLVQRRGLNAMSFQDLSEAVGIRKASVHYHFPSKDDMVVKLLARYRERFAQSVQHILDSEHNGAEKFKRYAALFAEPLREAPHDRGCLCGMLAAEMLTLNGPAADAVLAFFAENHGWIKRILDEGTQDGTLAVVGSSKSSAQFILSSLEGALLIARTQGGLKHMQSATKTLLQMFRPLGG</sequence>
<dbReference type="Gene3D" id="1.10.357.10">
    <property type="entry name" value="Tetracycline Repressor, domain 2"/>
    <property type="match status" value="1"/>
</dbReference>
<feature type="DNA-binding region" description="H-T-H motif" evidence="4">
    <location>
        <begin position="29"/>
        <end position="48"/>
    </location>
</feature>